<dbReference type="Pfam" id="PF21088">
    <property type="entry name" value="MS_channel_1st"/>
    <property type="match status" value="1"/>
</dbReference>
<keyword evidence="12" id="KW-1185">Reference proteome</keyword>
<dbReference type="RefSeq" id="WP_348398005.1">
    <property type="nucleotide sequence ID" value="NZ_CP136600.1"/>
</dbReference>
<dbReference type="InterPro" id="IPR023408">
    <property type="entry name" value="MscS_beta-dom_sf"/>
</dbReference>
<dbReference type="InterPro" id="IPR045275">
    <property type="entry name" value="MscS_archaea/bacteria_type"/>
</dbReference>
<dbReference type="SUPFAM" id="SSF82861">
    <property type="entry name" value="Mechanosensitive channel protein MscS (YggB), transmembrane region"/>
    <property type="match status" value="1"/>
</dbReference>
<keyword evidence="4 7" id="KW-0812">Transmembrane</keyword>
<dbReference type="InterPro" id="IPR049142">
    <property type="entry name" value="MS_channel_1st"/>
</dbReference>
<dbReference type="Pfam" id="PF00924">
    <property type="entry name" value="MS_channel_2nd"/>
    <property type="match status" value="1"/>
</dbReference>
<keyword evidence="5 7" id="KW-1133">Transmembrane helix</keyword>
<gene>
    <name evidence="11" type="ORF">RI844_08435</name>
</gene>
<evidence type="ECO:0000313" key="12">
    <source>
        <dbReference type="Proteomes" id="UP001301442"/>
    </source>
</evidence>
<feature type="domain" description="Mechanosensitive ion channel transmembrane helices 2/3" evidence="10">
    <location>
        <begin position="89"/>
        <end position="128"/>
    </location>
</feature>
<dbReference type="PROSITE" id="PS01246">
    <property type="entry name" value="UPF0003"/>
    <property type="match status" value="1"/>
</dbReference>
<name>A0ABZ0GV34_9GAMM</name>
<comment type="function">
    <text evidence="7">Mechanosensitive channel that participates in the regulation of osmotic pressure changes within the cell, opening in response to stretch forces in the membrane lipid bilayer, without the need for other proteins. Contributes to normal resistance to hypoosmotic shock. Forms an ion channel of 1.0 nanosiemens conductance with a slight preference for anions.</text>
</comment>
<comment type="caution">
    <text evidence="7">Lacks conserved residue(s) required for the propagation of feature annotation.</text>
</comment>
<dbReference type="Gene3D" id="1.10.287.1260">
    <property type="match status" value="1"/>
</dbReference>
<evidence type="ECO:0000313" key="11">
    <source>
        <dbReference type="EMBL" id="WOH39238.1"/>
    </source>
</evidence>
<evidence type="ECO:0000256" key="6">
    <source>
        <dbReference type="ARBA" id="ARBA00023136"/>
    </source>
</evidence>
<dbReference type="InterPro" id="IPR006685">
    <property type="entry name" value="MscS_channel_2nd"/>
</dbReference>
<dbReference type="PANTHER" id="PTHR30221">
    <property type="entry name" value="SMALL-CONDUCTANCE MECHANOSENSITIVE CHANNEL"/>
    <property type="match status" value="1"/>
</dbReference>
<keyword evidence="7" id="KW-0406">Ion transport</keyword>
<dbReference type="Pfam" id="PF05552">
    <property type="entry name" value="MS_channel_1st_1"/>
    <property type="match status" value="1"/>
</dbReference>
<dbReference type="Gene3D" id="2.30.30.60">
    <property type="match status" value="1"/>
</dbReference>
<reference evidence="11 12" key="1">
    <citation type="submission" date="2023-09" db="EMBL/GenBank/DDBJ databases">
        <authorList>
            <person name="Qi X."/>
        </authorList>
    </citation>
    <scope>NUCLEOTIDE SEQUENCE [LARGE SCALE GENOMIC DNA]</scope>
    <source>
        <strain evidence="11 12">S1-1</strain>
    </source>
</reference>
<dbReference type="Pfam" id="PF21082">
    <property type="entry name" value="MS_channel_3rd"/>
    <property type="match status" value="1"/>
</dbReference>
<evidence type="ECO:0000256" key="2">
    <source>
        <dbReference type="ARBA" id="ARBA00008017"/>
    </source>
</evidence>
<protein>
    <recommendedName>
        <fullName evidence="7">Small-conductance mechanosensitive channel</fullName>
    </recommendedName>
</protein>
<feature type="transmembrane region" description="Helical" evidence="7">
    <location>
        <begin position="109"/>
        <end position="136"/>
    </location>
</feature>
<evidence type="ECO:0000259" key="9">
    <source>
        <dbReference type="Pfam" id="PF21082"/>
    </source>
</evidence>
<dbReference type="InterPro" id="IPR011066">
    <property type="entry name" value="MscS_channel_C_sf"/>
</dbReference>
<sequence length="296" mass="32546">MTAATSDSTTSTSDTFKPTDFIKEELDLVNQFYEIAIEFFANYTFQLIGAFLIFLIGYFIAGKVSQWVLKLCERHKLDVTLSRFIASATKMILVLLITIVALGKLGISITPFIATLGALSLGVGLALQGLLANYAAGFNIILIRPFVVGDTIKVQGVSGIVKEVLLAYTILVDEDGVEITIPNKHIVGEVLHNSSHDSLMELKVGIAYEHNPLEVINMLTPIIENIHVCSKHKKPQLGIDEFADSAIVIGVRLWVPTVNFYASKYQAYATIYEALDAANIKIPYPQRDVHMISGNK</sequence>
<evidence type="ECO:0000259" key="8">
    <source>
        <dbReference type="Pfam" id="PF00924"/>
    </source>
</evidence>
<evidence type="ECO:0000256" key="7">
    <source>
        <dbReference type="RuleBase" id="RU369025"/>
    </source>
</evidence>
<keyword evidence="6 7" id="KW-0472">Membrane</keyword>
<dbReference type="Gene3D" id="3.30.70.100">
    <property type="match status" value="1"/>
</dbReference>
<evidence type="ECO:0000256" key="3">
    <source>
        <dbReference type="ARBA" id="ARBA00022475"/>
    </source>
</evidence>
<keyword evidence="7" id="KW-0407">Ion channel</keyword>
<dbReference type="EMBL" id="CP136600">
    <property type="protein sequence ID" value="WOH39238.1"/>
    <property type="molecule type" value="Genomic_DNA"/>
</dbReference>
<feature type="transmembrane region" description="Helical" evidence="7">
    <location>
        <begin position="40"/>
        <end position="61"/>
    </location>
</feature>
<feature type="domain" description="Mechanosensitive ion channel MscS" evidence="8">
    <location>
        <begin position="130"/>
        <end position="196"/>
    </location>
</feature>
<comment type="subcellular location">
    <subcellularLocation>
        <location evidence="7">Cell inner membrane</location>
        <topology evidence="7">Multi-pass membrane protein</topology>
    </subcellularLocation>
    <subcellularLocation>
        <location evidence="1">Cell membrane</location>
        <topology evidence="1">Multi-pass membrane protein</topology>
    </subcellularLocation>
</comment>
<dbReference type="InterPro" id="IPR006686">
    <property type="entry name" value="MscS_channel_CS"/>
</dbReference>
<evidence type="ECO:0000256" key="4">
    <source>
        <dbReference type="ARBA" id="ARBA00022692"/>
    </source>
</evidence>
<evidence type="ECO:0000256" key="1">
    <source>
        <dbReference type="ARBA" id="ARBA00004651"/>
    </source>
</evidence>
<feature type="transmembrane region" description="Helical" evidence="7">
    <location>
        <begin position="81"/>
        <end position="103"/>
    </location>
</feature>
<comment type="subunit">
    <text evidence="7">Homoheptamer.</text>
</comment>
<proteinExistence type="inferred from homology"/>
<dbReference type="InterPro" id="IPR010920">
    <property type="entry name" value="LSM_dom_sf"/>
</dbReference>
<dbReference type="Proteomes" id="UP001301442">
    <property type="component" value="Chromosome"/>
</dbReference>
<keyword evidence="7" id="KW-0997">Cell inner membrane</keyword>
<organism evidence="11 12">
    <name type="scientific">Thalassotalea fonticola</name>
    <dbReference type="NCBI Taxonomy" id="3065649"/>
    <lineage>
        <taxon>Bacteria</taxon>
        <taxon>Pseudomonadati</taxon>
        <taxon>Pseudomonadota</taxon>
        <taxon>Gammaproteobacteria</taxon>
        <taxon>Alteromonadales</taxon>
        <taxon>Colwelliaceae</taxon>
        <taxon>Thalassotalea</taxon>
    </lineage>
</organism>
<keyword evidence="3" id="KW-1003">Cell membrane</keyword>
<feature type="domain" description="Mechanosensitive ion channel MscS C-terminal" evidence="9">
    <location>
        <begin position="201"/>
        <end position="282"/>
    </location>
</feature>
<dbReference type="InterPro" id="IPR011014">
    <property type="entry name" value="MscS_channel_TM-2"/>
</dbReference>
<dbReference type="InterPro" id="IPR049278">
    <property type="entry name" value="MS_channel_C"/>
</dbReference>
<dbReference type="SUPFAM" id="SSF82689">
    <property type="entry name" value="Mechanosensitive channel protein MscS (YggB), C-terminal domain"/>
    <property type="match status" value="1"/>
</dbReference>
<comment type="similarity">
    <text evidence="2 7">Belongs to the MscS (TC 1.A.23) family.</text>
</comment>
<dbReference type="InterPro" id="IPR008910">
    <property type="entry name" value="MSC_TM_helix"/>
</dbReference>
<evidence type="ECO:0000256" key="5">
    <source>
        <dbReference type="ARBA" id="ARBA00022989"/>
    </source>
</evidence>
<dbReference type="SUPFAM" id="SSF50182">
    <property type="entry name" value="Sm-like ribonucleoproteins"/>
    <property type="match status" value="1"/>
</dbReference>
<accession>A0ABZ0GV34</accession>
<evidence type="ECO:0000259" key="10">
    <source>
        <dbReference type="Pfam" id="PF21088"/>
    </source>
</evidence>
<dbReference type="PANTHER" id="PTHR30221:SF1">
    <property type="entry name" value="SMALL-CONDUCTANCE MECHANOSENSITIVE CHANNEL"/>
    <property type="match status" value="1"/>
</dbReference>
<keyword evidence="7" id="KW-0813">Transport</keyword>